<proteinExistence type="inferred from homology"/>
<keyword evidence="9" id="KW-0378">Hydrolase</keyword>
<dbReference type="Pfam" id="PF00005">
    <property type="entry name" value="ABC_tran"/>
    <property type="match status" value="1"/>
</dbReference>
<dbReference type="Gene3D" id="3.40.50.300">
    <property type="entry name" value="P-loop containing nucleotide triphosphate hydrolases"/>
    <property type="match status" value="1"/>
</dbReference>
<keyword evidence="1 7" id="KW-0813">Transport</keyword>
<dbReference type="OrthoDB" id="9802264at2"/>
<dbReference type="GO" id="GO:0015417">
    <property type="term" value="F:ABC-type polyamine transporter activity"/>
    <property type="evidence" value="ECO:0007669"/>
    <property type="project" value="UniProtKB-EC"/>
</dbReference>
<evidence type="ECO:0000256" key="2">
    <source>
        <dbReference type="ARBA" id="ARBA00022475"/>
    </source>
</evidence>
<dbReference type="InterPro" id="IPR013611">
    <property type="entry name" value="Transp-assoc_OB_typ2"/>
</dbReference>
<evidence type="ECO:0000256" key="6">
    <source>
        <dbReference type="ARBA" id="ARBA00023136"/>
    </source>
</evidence>
<dbReference type="Proteomes" id="UP000029050">
    <property type="component" value="Unassembled WGS sequence"/>
</dbReference>
<sequence>MPNAEVLTINAADKTFTTRSGESIHAIDNVSIEIQPGEFFILLGPSGCGKTTLLRALAGLEELDSGEIYLGDQRLDVLPPHRRPVNTVFQSYALFPHLSVEENVAFGLQMDKLSKRETADRVHEMLDLVHLSQKASSRPSELSGGQQQRIALARALAKSPKVLLLDESLSALDFKLRREMQDELKSIQRHTGITFIFVTHDQEEALSMGDRIAVFSQGKPSQIGTAQDIYDAPKTRFVADFIGDINFFEGTLAQDGVVESNNARLKLSEDAASVGVGSAVTVAVRPENMRLEEPREGLLQGTLTSKVYMGTDIRCHVRLASGGHVLLRVPPALQYGRFTEGSQVSIAVDPKHTRIVEG</sequence>
<dbReference type="GO" id="GO:0043190">
    <property type="term" value="C:ATP-binding cassette (ABC) transporter complex"/>
    <property type="evidence" value="ECO:0007669"/>
    <property type="project" value="InterPro"/>
</dbReference>
<comment type="similarity">
    <text evidence="7">Belongs to the ABC transporter superfamily. Spermidine/putrescine importer (TC 3.A.1.11.1) family.</text>
</comment>
<dbReference type="PROSITE" id="PS50893">
    <property type="entry name" value="ABC_TRANSPORTER_2"/>
    <property type="match status" value="1"/>
</dbReference>
<comment type="subunit">
    <text evidence="7">The complex is composed of two ATP-binding proteins (PotA), two transmembrane proteins (PotB and PotC) and a solute-binding protein (PotD).</text>
</comment>
<keyword evidence="4 7" id="KW-0067">ATP-binding</keyword>
<dbReference type="InterPro" id="IPR017871">
    <property type="entry name" value="ABC_transporter-like_CS"/>
</dbReference>
<dbReference type="FunFam" id="3.40.50.300:FF:000133">
    <property type="entry name" value="Spermidine/putrescine import ATP-binding protein PotA"/>
    <property type="match status" value="1"/>
</dbReference>
<protein>
    <recommendedName>
        <fullName evidence="7">Spermidine/putrescine import ATP-binding protein PotA</fullName>
        <ecNumber evidence="7">7.6.2.11</ecNumber>
    </recommendedName>
</protein>
<dbReference type="Gene3D" id="2.40.50.100">
    <property type="match status" value="1"/>
</dbReference>
<keyword evidence="5 7" id="KW-1278">Translocase</keyword>
<dbReference type="Pfam" id="PF08402">
    <property type="entry name" value="TOBE_2"/>
    <property type="match status" value="1"/>
</dbReference>
<keyword evidence="10" id="KW-1185">Reference proteome</keyword>
<dbReference type="PANTHER" id="PTHR42781">
    <property type="entry name" value="SPERMIDINE/PUTRESCINE IMPORT ATP-BINDING PROTEIN POTA"/>
    <property type="match status" value="1"/>
</dbReference>
<evidence type="ECO:0000256" key="7">
    <source>
        <dbReference type="RuleBase" id="RU364083"/>
    </source>
</evidence>
<accession>A0A087CHM7</accession>
<comment type="catalytic activity">
    <reaction evidence="7">
        <text>ATP + H2O + polyamine-[polyamine-binding protein]Side 1 = ADP + phosphate + polyamineSide 2 + [polyamine-binding protein]Side 1.</text>
        <dbReference type="EC" id="7.6.2.11"/>
    </reaction>
</comment>
<dbReference type="eggNOG" id="COG3842">
    <property type="taxonomic scope" value="Bacteria"/>
</dbReference>
<dbReference type="InterPro" id="IPR050093">
    <property type="entry name" value="ABC_SmlMolc_Importer"/>
</dbReference>
<dbReference type="InterPro" id="IPR008995">
    <property type="entry name" value="Mo/tungstate-bd_C_term_dom"/>
</dbReference>
<dbReference type="InterPro" id="IPR003593">
    <property type="entry name" value="AAA+_ATPase"/>
</dbReference>
<gene>
    <name evidence="7" type="primary">potA</name>
    <name evidence="9" type="ORF">BPSY_0569</name>
</gene>
<dbReference type="RefSeq" id="WP_051921545.1">
    <property type="nucleotide sequence ID" value="NZ_JBDNLK010000004.1"/>
</dbReference>
<dbReference type="InterPro" id="IPR005893">
    <property type="entry name" value="PotA-like"/>
</dbReference>
<evidence type="ECO:0000256" key="4">
    <source>
        <dbReference type="ARBA" id="ARBA00022840"/>
    </source>
</evidence>
<dbReference type="SMART" id="SM00382">
    <property type="entry name" value="AAA"/>
    <property type="match status" value="1"/>
</dbReference>
<name>A0A087CHM7_9BIFI</name>
<dbReference type="InterPro" id="IPR027417">
    <property type="entry name" value="P-loop_NTPase"/>
</dbReference>
<organism evidence="9 10">
    <name type="scientific">Bifidobacterium psychraerophilum</name>
    <dbReference type="NCBI Taxonomy" id="218140"/>
    <lineage>
        <taxon>Bacteria</taxon>
        <taxon>Bacillati</taxon>
        <taxon>Actinomycetota</taxon>
        <taxon>Actinomycetes</taxon>
        <taxon>Bifidobacteriales</taxon>
        <taxon>Bifidobacteriaceae</taxon>
        <taxon>Bifidobacterium</taxon>
    </lineage>
</organism>
<dbReference type="EC" id="7.6.2.11" evidence="7"/>
<comment type="function">
    <text evidence="7">Part of the ABC transporter complex PotABCD involved in spermidine/putrescine import. Responsible for energy coupling to the transport system.</text>
</comment>
<evidence type="ECO:0000256" key="3">
    <source>
        <dbReference type="ARBA" id="ARBA00022741"/>
    </source>
</evidence>
<dbReference type="GO" id="GO:0016887">
    <property type="term" value="F:ATP hydrolysis activity"/>
    <property type="evidence" value="ECO:0007669"/>
    <property type="project" value="InterPro"/>
</dbReference>
<dbReference type="GO" id="GO:0005524">
    <property type="term" value="F:ATP binding"/>
    <property type="evidence" value="ECO:0007669"/>
    <property type="project" value="UniProtKB-KW"/>
</dbReference>
<evidence type="ECO:0000259" key="8">
    <source>
        <dbReference type="PROSITE" id="PS50893"/>
    </source>
</evidence>
<feature type="domain" description="ABC transporter" evidence="8">
    <location>
        <begin position="9"/>
        <end position="242"/>
    </location>
</feature>
<comment type="caution">
    <text evidence="9">The sequence shown here is derived from an EMBL/GenBank/DDBJ whole genome shotgun (WGS) entry which is preliminary data.</text>
</comment>
<evidence type="ECO:0000256" key="1">
    <source>
        <dbReference type="ARBA" id="ARBA00022448"/>
    </source>
</evidence>
<dbReference type="EMBL" id="JGZI01000008">
    <property type="protein sequence ID" value="KFI82777.1"/>
    <property type="molecule type" value="Genomic_DNA"/>
</dbReference>
<dbReference type="InterPro" id="IPR003439">
    <property type="entry name" value="ABC_transporter-like_ATP-bd"/>
</dbReference>
<dbReference type="AlphaFoldDB" id="A0A087CHM7"/>
<dbReference type="SUPFAM" id="SSF50331">
    <property type="entry name" value="MOP-like"/>
    <property type="match status" value="1"/>
</dbReference>
<dbReference type="NCBIfam" id="TIGR01187">
    <property type="entry name" value="potA"/>
    <property type="match status" value="1"/>
</dbReference>
<keyword evidence="3 7" id="KW-0547">Nucleotide-binding</keyword>
<evidence type="ECO:0000313" key="10">
    <source>
        <dbReference type="Proteomes" id="UP000029050"/>
    </source>
</evidence>
<evidence type="ECO:0000256" key="5">
    <source>
        <dbReference type="ARBA" id="ARBA00022967"/>
    </source>
</evidence>
<keyword evidence="6 7" id="KW-0472">Membrane</keyword>
<evidence type="ECO:0000313" key="9">
    <source>
        <dbReference type="EMBL" id="KFI82777.1"/>
    </source>
</evidence>
<dbReference type="PANTHER" id="PTHR42781:SF4">
    <property type="entry name" value="SPERMIDINE_PUTRESCINE IMPORT ATP-BINDING PROTEIN POTA"/>
    <property type="match status" value="1"/>
</dbReference>
<dbReference type="PROSITE" id="PS00211">
    <property type="entry name" value="ABC_TRANSPORTER_1"/>
    <property type="match status" value="1"/>
</dbReference>
<dbReference type="SUPFAM" id="SSF52540">
    <property type="entry name" value="P-loop containing nucleoside triphosphate hydrolases"/>
    <property type="match status" value="1"/>
</dbReference>
<dbReference type="GeneID" id="98299780"/>
<keyword evidence="2 7" id="KW-1003">Cell membrane</keyword>
<reference evidence="9 10" key="1">
    <citation type="submission" date="2014-03" db="EMBL/GenBank/DDBJ databases">
        <title>Genomics of Bifidobacteria.</title>
        <authorList>
            <person name="Ventura M."/>
            <person name="Milani C."/>
            <person name="Lugli G.A."/>
        </authorList>
    </citation>
    <scope>NUCLEOTIDE SEQUENCE [LARGE SCALE GENOMIC DNA]</scope>
    <source>
        <strain evidence="9 10">LMG 21775</strain>
    </source>
</reference>
<dbReference type="STRING" id="218140.BPSY_0569"/>